<protein>
    <recommendedName>
        <fullName evidence="5">L-serine dehydratase</fullName>
        <ecNumber evidence="4">4.3.1.17</ecNumber>
    </recommendedName>
    <alternativeName>
        <fullName evidence="12">L-serine deaminase</fullName>
    </alternativeName>
</protein>
<dbReference type="RefSeq" id="WP_188549463.1">
    <property type="nucleotide sequence ID" value="NZ_BMFY01000002.1"/>
</dbReference>
<dbReference type="AlphaFoldDB" id="A0A8J2TVZ4"/>
<accession>A0A8J2TVZ4</accession>
<evidence type="ECO:0000256" key="4">
    <source>
        <dbReference type="ARBA" id="ARBA00012093"/>
    </source>
</evidence>
<dbReference type="PANTHER" id="PTHR30182:SF1">
    <property type="entry name" value="L-SERINE DEHYDRATASE 1"/>
    <property type="match status" value="1"/>
</dbReference>
<dbReference type="Pfam" id="PF03315">
    <property type="entry name" value="SDH_beta"/>
    <property type="match status" value="1"/>
</dbReference>
<dbReference type="SUPFAM" id="SSF143548">
    <property type="entry name" value="Serine metabolism enzymes domain"/>
    <property type="match status" value="1"/>
</dbReference>
<dbReference type="GO" id="GO:0003941">
    <property type="term" value="F:L-serine ammonia-lyase activity"/>
    <property type="evidence" value="ECO:0007669"/>
    <property type="project" value="UniProtKB-EC"/>
</dbReference>
<comment type="catalytic activity">
    <reaction evidence="13">
        <text>L-serine = pyruvate + NH4(+)</text>
        <dbReference type="Rhea" id="RHEA:19169"/>
        <dbReference type="ChEBI" id="CHEBI:15361"/>
        <dbReference type="ChEBI" id="CHEBI:28938"/>
        <dbReference type="ChEBI" id="CHEBI:33384"/>
        <dbReference type="EC" id="4.3.1.17"/>
    </reaction>
</comment>
<dbReference type="InterPro" id="IPR004644">
    <property type="entry name" value="Fe-S_L-Ser_mono"/>
</dbReference>
<evidence type="ECO:0000256" key="13">
    <source>
        <dbReference type="ARBA" id="ARBA00049406"/>
    </source>
</evidence>
<dbReference type="GO" id="GO:0051539">
    <property type="term" value="F:4 iron, 4 sulfur cluster binding"/>
    <property type="evidence" value="ECO:0007669"/>
    <property type="project" value="UniProtKB-KW"/>
</dbReference>
<evidence type="ECO:0000256" key="7">
    <source>
        <dbReference type="ARBA" id="ARBA00022485"/>
    </source>
</evidence>
<keyword evidence="9" id="KW-0408">Iron</keyword>
<evidence type="ECO:0000256" key="5">
    <source>
        <dbReference type="ARBA" id="ARBA00018995"/>
    </source>
</evidence>
<evidence type="ECO:0000256" key="1">
    <source>
        <dbReference type="ARBA" id="ARBA00001966"/>
    </source>
</evidence>
<evidence type="ECO:0000313" key="17">
    <source>
        <dbReference type="EMBL" id="GGA06155.1"/>
    </source>
</evidence>
<reference evidence="17" key="2">
    <citation type="submission" date="2020-09" db="EMBL/GenBank/DDBJ databases">
        <authorList>
            <person name="Sun Q."/>
            <person name="Zhou Y."/>
        </authorList>
    </citation>
    <scope>NUCLEOTIDE SEQUENCE</scope>
    <source>
        <strain evidence="17">CGMCC 1.12785</strain>
    </source>
</reference>
<gene>
    <name evidence="17" type="ORF">GCM10011333_06370</name>
</gene>
<dbReference type="Gene3D" id="3.30.1330.90">
    <property type="entry name" value="D-3-phosphoglycerate dehydrogenase, domain 3"/>
    <property type="match status" value="1"/>
</dbReference>
<keyword evidence="6" id="KW-0312">Gluconeogenesis</keyword>
<feature type="region of interest" description="Disordered" evidence="14">
    <location>
        <begin position="161"/>
        <end position="229"/>
    </location>
</feature>
<evidence type="ECO:0000256" key="11">
    <source>
        <dbReference type="ARBA" id="ARBA00023239"/>
    </source>
</evidence>
<evidence type="ECO:0000256" key="8">
    <source>
        <dbReference type="ARBA" id="ARBA00022723"/>
    </source>
</evidence>
<dbReference type="GO" id="GO:0046872">
    <property type="term" value="F:metal ion binding"/>
    <property type="evidence" value="ECO:0007669"/>
    <property type="project" value="UniProtKB-KW"/>
</dbReference>
<dbReference type="NCBIfam" id="TIGR00720">
    <property type="entry name" value="sda_mono"/>
    <property type="match status" value="1"/>
</dbReference>
<dbReference type="FunFam" id="3.30.1330.90:FF:000001">
    <property type="entry name" value="L-serine ammonia-lyase 1"/>
    <property type="match status" value="1"/>
</dbReference>
<keyword evidence="11" id="KW-0456">Lyase</keyword>
<dbReference type="InterPro" id="IPR005130">
    <property type="entry name" value="Ser_deHydtase-like_asu"/>
</dbReference>
<evidence type="ECO:0000256" key="9">
    <source>
        <dbReference type="ARBA" id="ARBA00023004"/>
    </source>
</evidence>
<name>A0A8J2TVZ4_9MICO</name>
<evidence type="ECO:0000259" key="16">
    <source>
        <dbReference type="Pfam" id="PF03315"/>
    </source>
</evidence>
<evidence type="ECO:0000256" key="3">
    <source>
        <dbReference type="ARBA" id="ARBA00008636"/>
    </source>
</evidence>
<dbReference type="Pfam" id="PF03313">
    <property type="entry name" value="SDH_alpha"/>
    <property type="match status" value="1"/>
</dbReference>
<keyword evidence="8" id="KW-0479">Metal-binding</keyword>
<dbReference type="EC" id="4.3.1.17" evidence="4"/>
<dbReference type="PANTHER" id="PTHR30182">
    <property type="entry name" value="L-SERINE DEHYDRATASE"/>
    <property type="match status" value="1"/>
</dbReference>
<evidence type="ECO:0000256" key="10">
    <source>
        <dbReference type="ARBA" id="ARBA00023014"/>
    </source>
</evidence>
<organism evidence="17 18">
    <name type="scientific">Sediminivirga luteola</name>
    <dbReference type="NCBI Taxonomy" id="1774748"/>
    <lineage>
        <taxon>Bacteria</taxon>
        <taxon>Bacillati</taxon>
        <taxon>Actinomycetota</taxon>
        <taxon>Actinomycetes</taxon>
        <taxon>Micrococcales</taxon>
        <taxon>Brevibacteriaceae</taxon>
        <taxon>Sediminivirga</taxon>
    </lineage>
</organism>
<keyword evidence="10" id="KW-0411">Iron-sulfur</keyword>
<dbReference type="InterPro" id="IPR051318">
    <property type="entry name" value="Fe-S_L-Ser"/>
</dbReference>
<keyword evidence="7" id="KW-0004">4Fe-4S</keyword>
<evidence type="ECO:0000259" key="15">
    <source>
        <dbReference type="Pfam" id="PF03313"/>
    </source>
</evidence>
<dbReference type="InterPro" id="IPR029009">
    <property type="entry name" value="ASB_dom_sf"/>
</dbReference>
<dbReference type="InterPro" id="IPR005131">
    <property type="entry name" value="Ser_deHydtase_bsu"/>
</dbReference>
<reference evidence="17" key="1">
    <citation type="journal article" date="2014" name="Int. J. Syst. Evol. Microbiol.">
        <title>Complete genome sequence of Corynebacterium casei LMG S-19264T (=DSM 44701T), isolated from a smear-ripened cheese.</title>
        <authorList>
            <consortium name="US DOE Joint Genome Institute (JGI-PGF)"/>
            <person name="Walter F."/>
            <person name="Albersmeier A."/>
            <person name="Kalinowski J."/>
            <person name="Ruckert C."/>
        </authorList>
    </citation>
    <scope>NUCLEOTIDE SEQUENCE</scope>
    <source>
        <strain evidence="17">CGMCC 1.12785</strain>
    </source>
</reference>
<evidence type="ECO:0000313" key="18">
    <source>
        <dbReference type="Proteomes" id="UP000616114"/>
    </source>
</evidence>
<dbReference type="Proteomes" id="UP000616114">
    <property type="component" value="Unassembled WGS sequence"/>
</dbReference>
<comment type="pathway">
    <text evidence="2">Carbohydrate biosynthesis; gluconeogenesis.</text>
</comment>
<comment type="cofactor">
    <cofactor evidence="1">
        <name>[4Fe-4S] cluster</name>
        <dbReference type="ChEBI" id="CHEBI:49883"/>
    </cofactor>
</comment>
<feature type="domain" description="Serine dehydratase beta chain" evidence="16">
    <location>
        <begin position="5"/>
        <end position="161"/>
    </location>
</feature>
<comment type="caution">
    <text evidence="17">The sequence shown here is derived from an EMBL/GenBank/DDBJ whole genome shotgun (WGS) entry which is preliminary data.</text>
</comment>
<keyword evidence="18" id="KW-1185">Reference proteome</keyword>
<dbReference type="EMBL" id="BMFY01000002">
    <property type="protein sequence ID" value="GGA06155.1"/>
    <property type="molecule type" value="Genomic_DNA"/>
</dbReference>
<proteinExistence type="inferred from homology"/>
<comment type="similarity">
    <text evidence="3">Belongs to the iron-sulfur dependent L-serine dehydratase family.</text>
</comment>
<evidence type="ECO:0000256" key="6">
    <source>
        <dbReference type="ARBA" id="ARBA00022432"/>
    </source>
</evidence>
<dbReference type="GO" id="GO:0006094">
    <property type="term" value="P:gluconeogenesis"/>
    <property type="evidence" value="ECO:0007669"/>
    <property type="project" value="UniProtKB-KW"/>
</dbReference>
<evidence type="ECO:0000256" key="2">
    <source>
        <dbReference type="ARBA" id="ARBA00004742"/>
    </source>
</evidence>
<feature type="domain" description="Serine dehydratase-like alpha subunit" evidence="15">
    <location>
        <begin position="246"/>
        <end position="515"/>
    </location>
</feature>
<feature type="compositionally biased region" description="Low complexity" evidence="14">
    <location>
        <begin position="164"/>
        <end position="208"/>
    </location>
</feature>
<evidence type="ECO:0000256" key="12">
    <source>
        <dbReference type="ARBA" id="ARBA00041766"/>
    </source>
</evidence>
<evidence type="ECO:0000256" key="14">
    <source>
        <dbReference type="SAM" id="MobiDB-lite"/>
    </source>
</evidence>
<sequence>MSVGVFDLFTVGIGPSSSHTVGPMRAAAMFVDAARQHEACGGETLGRVSGLRVDVYGSLAATGKGHGTFTAILLGLEGYWPDRIEPEEVEERLSAIESSGRIRLGGVLELEYGVDDMVLRPLTVLPRHTNGVRFTLLDAAGDELFAETYFSVGGGFVVSESEEAATGPEASADAAGAPEAPARAETPAGAEASAGSPGSSADAGGSPPVGADREPSVQRTAGEVPEREPYPFTSAAELMEHCRTSGKAVWEVQLANELVHRPEEEIRAGLLHIHQVMEECAQRSIDRSGHLPGGLKVRRRAHDWALRLKEEDPDRDPRFYQEWVNLVALAVNEENASGGRVVTAPTNGAAGIIPAVLHYALNYVPAVTDGGEEARQDAIVRFLLTAAAIGVLYKTRASISGAEVGCQGEVGSASSMAAGGLAEVLGGTVQQVENAAEIAMEHNLGLTCDPIAGLVQVPCIERNAIAAGKAINAAKMALWGDGDHRVSLDEVIETMRQTGADMSTKYKETAMGGLAVNVVEC</sequence>